<dbReference type="eggNOG" id="ENOG502QUYM">
    <property type="taxonomic scope" value="Eukaryota"/>
</dbReference>
<feature type="region of interest" description="Disordered" evidence="1">
    <location>
        <begin position="1"/>
        <end position="103"/>
    </location>
</feature>
<name>C5DJM5_LACTC</name>
<evidence type="ECO:0000313" key="3">
    <source>
        <dbReference type="Proteomes" id="UP000002036"/>
    </source>
</evidence>
<dbReference type="FunCoup" id="C5DJM5">
    <property type="interactions" value="164"/>
</dbReference>
<dbReference type="HOGENOM" id="CLU_027374_0_0_1"/>
<proteinExistence type="predicted"/>
<dbReference type="KEGG" id="lth:KLTH0F17644g"/>
<evidence type="ECO:0000313" key="2">
    <source>
        <dbReference type="EMBL" id="CAR24514.1"/>
    </source>
</evidence>
<protein>
    <submittedName>
        <fullName evidence="2">KLTH0F17644p</fullName>
    </submittedName>
</protein>
<feature type="region of interest" description="Disordered" evidence="1">
    <location>
        <begin position="186"/>
        <end position="229"/>
    </location>
</feature>
<reference evidence="2 3" key="1">
    <citation type="journal article" date="2009" name="Genome Res.">
        <title>Comparative genomics of protoploid Saccharomycetaceae.</title>
        <authorList>
            <consortium name="The Genolevures Consortium"/>
            <person name="Souciet J.-L."/>
            <person name="Dujon B."/>
            <person name="Gaillardin C."/>
            <person name="Johnston M."/>
            <person name="Baret P.V."/>
            <person name="Cliften P."/>
            <person name="Sherman D.J."/>
            <person name="Weissenbach J."/>
            <person name="Westhof E."/>
            <person name="Wincker P."/>
            <person name="Jubin C."/>
            <person name="Poulain J."/>
            <person name="Barbe V."/>
            <person name="Segurens B."/>
            <person name="Artiguenave F."/>
            <person name="Anthouard V."/>
            <person name="Vacherie B."/>
            <person name="Val M.-E."/>
            <person name="Fulton R.S."/>
            <person name="Minx P."/>
            <person name="Wilson R."/>
            <person name="Durrens P."/>
            <person name="Jean G."/>
            <person name="Marck C."/>
            <person name="Martin T."/>
            <person name="Nikolski M."/>
            <person name="Rolland T."/>
            <person name="Seret M.-L."/>
            <person name="Casaregola S."/>
            <person name="Despons L."/>
            <person name="Fairhead C."/>
            <person name="Fischer G."/>
            <person name="Lafontaine I."/>
            <person name="Leh V."/>
            <person name="Lemaire M."/>
            <person name="de Montigny J."/>
            <person name="Neuveglise C."/>
            <person name="Thierry A."/>
            <person name="Blanc-Lenfle I."/>
            <person name="Bleykasten C."/>
            <person name="Diffels J."/>
            <person name="Fritsch E."/>
            <person name="Frangeul L."/>
            <person name="Goeffon A."/>
            <person name="Jauniaux N."/>
            <person name="Kachouri-Lafond R."/>
            <person name="Payen C."/>
            <person name="Potier S."/>
            <person name="Pribylova L."/>
            <person name="Ozanne C."/>
            <person name="Richard G.-F."/>
            <person name="Sacerdot C."/>
            <person name="Straub M.-L."/>
            <person name="Talla E."/>
        </authorList>
    </citation>
    <scope>NUCLEOTIDE SEQUENCE [LARGE SCALE GENOMIC DNA]</scope>
    <source>
        <strain evidence="3">ATCC 56472 / CBS 6340 / NRRL Y-8284</strain>
    </source>
</reference>
<gene>
    <name evidence="2" type="ordered locus">KLTH0F17644g</name>
</gene>
<dbReference type="STRING" id="559295.C5DJM5"/>
<dbReference type="OMA" id="IECTPLI"/>
<sequence>MAESGGRKKRGRPPLTKNYANPMDSPMAQTSLKMQKLASPAFSKPLMKVATSEKTTQSTKKQCVPDADSLQTGKHRGVLLSTPVKRSQANRPESSPLTPADNLFSSGSKAYAFGSSPIRPDCALETPTKMPPQQLSQFKFSLCIGGDGKAKIADSTTNAKSSGPFPVQKSTASKFDKKAVLGLLEKMKSSQSESDHKEASAVPSPKRSMVRPSEVFSEPLPSSPKNTLPEQPAMPWTPNCSAVFQLKTGFTPETTENEVLGAPAKVSDPLPAKFSQDRYRSRSSSSVFKLSSGDPLLMTDDPNTELFVSHQNGSVSTDLFFQQLLASPRRPLPYLNTSPSLTDLGSPKHLFRHELQSYPLAVQRVPGHKSTQQKMNHPSTPLAEEGNDYSVSIQCTPLIQQTMSGSLNKSFGHCFGQNSMSVAQQPKHLAQDDARLALRKLIGGSK</sequence>
<dbReference type="AlphaFoldDB" id="C5DJM5"/>
<feature type="compositionally biased region" description="Basic and acidic residues" evidence="1">
    <location>
        <begin position="186"/>
        <end position="199"/>
    </location>
</feature>
<dbReference type="OrthoDB" id="4065577at2759"/>
<keyword evidence="3" id="KW-1185">Reference proteome</keyword>
<dbReference type="GeneID" id="8293186"/>
<evidence type="ECO:0000256" key="1">
    <source>
        <dbReference type="SAM" id="MobiDB-lite"/>
    </source>
</evidence>
<dbReference type="InParanoid" id="C5DJM5"/>
<organism evidence="2 3">
    <name type="scientific">Lachancea thermotolerans (strain ATCC 56472 / CBS 6340 / NRRL Y-8284)</name>
    <name type="common">Yeast</name>
    <name type="synonym">Kluyveromyces thermotolerans</name>
    <dbReference type="NCBI Taxonomy" id="559295"/>
    <lineage>
        <taxon>Eukaryota</taxon>
        <taxon>Fungi</taxon>
        <taxon>Dikarya</taxon>
        <taxon>Ascomycota</taxon>
        <taxon>Saccharomycotina</taxon>
        <taxon>Saccharomycetes</taxon>
        <taxon>Saccharomycetales</taxon>
        <taxon>Saccharomycetaceae</taxon>
        <taxon>Lachancea</taxon>
    </lineage>
</organism>
<accession>C5DJM5</accession>
<dbReference type="EMBL" id="CU928170">
    <property type="protein sequence ID" value="CAR24514.1"/>
    <property type="molecule type" value="Genomic_DNA"/>
</dbReference>
<dbReference type="Proteomes" id="UP000002036">
    <property type="component" value="Chromosome F"/>
</dbReference>
<feature type="compositionally biased region" description="Polar residues" evidence="1">
    <location>
        <begin position="84"/>
        <end position="103"/>
    </location>
</feature>
<dbReference type="RefSeq" id="XP_002554951.1">
    <property type="nucleotide sequence ID" value="XM_002554905.1"/>
</dbReference>
<feature type="compositionally biased region" description="Low complexity" evidence="1">
    <location>
        <begin position="52"/>
        <end position="62"/>
    </location>
</feature>